<gene>
    <name evidence="2" type="ORF">POL58_34165</name>
</gene>
<dbReference type="PANTHER" id="PTHR46580">
    <property type="entry name" value="SENSOR KINASE-RELATED"/>
    <property type="match status" value="1"/>
</dbReference>
<dbReference type="InterPro" id="IPR028994">
    <property type="entry name" value="Integrin_alpha_N"/>
</dbReference>
<evidence type="ECO:0000256" key="1">
    <source>
        <dbReference type="ARBA" id="ARBA00022729"/>
    </source>
</evidence>
<dbReference type="RefSeq" id="WP_272004977.1">
    <property type="nucleotide sequence ID" value="NZ_JAQNDN010000020.1"/>
</dbReference>
<keyword evidence="3" id="KW-1185">Reference proteome</keyword>
<name>A0ABT5BFD1_9BACT</name>
<dbReference type="Proteomes" id="UP001217838">
    <property type="component" value="Unassembled WGS sequence"/>
</dbReference>
<reference evidence="2 3" key="1">
    <citation type="submission" date="2022-11" db="EMBL/GenBank/DDBJ databases">
        <title>Minimal conservation of predation-associated metabolite biosynthetic gene clusters underscores biosynthetic potential of Myxococcota including descriptions for ten novel species: Archangium lansinium sp. nov., Myxococcus landrumus sp. nov., Nannocystis bai.</title>
        <authorList>
            <person name="Ahearne A."/>
            <person name="Stevens C."/>
            <person name="Dowd S."/>
        </authorList>
    </citation>
    <scope>NUCLEOTIDE SEQUENCE [LARGE SCALE GENOMIC DNA]</scope>
    <source>
        <strain evidence="2 3">NCELM</strain>
    </source>
</reference>
<accession>A0ABT5BFD1</accession>
<dbReference type="PROSITE" id="PS51257">
    <property type="entry name" value="PROKAR_LIPOPROTEIN"/>
    <property type="match status" value="1"/>
</dbReference>
<dbReference type="SUPFAM" id="SSF69318">
    <property type="entry name" value="Integrin alpha N-terminal domain"/>
    <property type="match status" value="2"/>
</dbReference>
<organism evidence="2 3">
    <name type="scientific">Nannocystis radixulma</name>
    <dbReference type="NCBI Taxonomy" id="2995305"/>
    <lineage>
        <taxon>Bacteria</taxon>
        <taxon>Pseudomonadati</taxon>
        <taxon>Myxococcota</taxon>
        <taxon>Polyangia</taxon>
        <taxon>Nannocystales</taxon>
        <taxon>Nannocystaceae</taxon>
        <taxon>Nannocystis</taxon>
    </lineage>
</organism>
<evidence type="ECO:0000313" key="3">
    <source>
        <dbReference type="Proteomes" id="UP001217838"/>
    </source>
</evidence>
<dbReference type="Gene3D" id="2.130.10.130">
    <property type="entry name" value="Integrin alpha, N-terminal"/>
    <property type="match status" value="3"/>
</dbReference>
<dbReference type="Pfam" id="PF13517">
    <property type="entry name" value="FG-GAP_3"/>
    <property type="match status" value="3"/>
</dbReference>
<evidence type="ECO:0000313" key="2">
    <source>
        <dbReference type="EMBL" id="MDC0672849.1"/>
    </source>
</evidence>
<proteinExistence type="predicted"/>
<dbReference type="InterPro" id="IPR013517">
    <property type="entry name" value="FG-GAP"/>
</dbReference>
<comment type="caution">
    <text evidence="2">The sequence shown here is derived from an EMBL/GenBank/DDBJ whole genome shotgun (WGS) entry which is preliminary data.</text>
</comment>
<sequence length="1048" mass="109677">MRRHGGLPGPGRARRLVTLVALAVVATLAACGDEEGRCGPLTRLCADDGRWQRIAPRADDAVAVDLDGDGEDEYVVLDRQGELLAMGSGAFGSRSTVFLTGEKPMAIAALPGAVAVALSRPPVLAIFAADESGQLTRRRDIALPDDATLLIASDLAGDGAPELVAAIPDAEAIVVIDPETATIHEHPVGSVLQLAIGDVDGDGHPDVVALDPEVGLQVLRGTGDGGLREAVTNPGSEQPANTGIALADHDGDGDLDAFTRAGTDRVLVHRNNGDGDFSTPIALLLDPPGEGLGLAVGPVADNGLVGVSVPSPNGMATWFGKGSVWLGRIDEALGDASSWIGADTEGGMLVGGIGYIFRWVYRAAGAAIEVWRSEEIAGSVFSTAVTTGHLDGDHLLDVAVVSQDRLTLLRGRADRGLEPVASLELPSGFRPEDLVIADVTGDGRGDVLVSEGLTVWLAQATEDGQYVLHPRYVTKRFPSQLVPVRTGPDGPAVVMTIPTTEQGQFSEPGSSVLRFDEAGALIEEIDLVGEDNVFGAAAVDFDEDGVDELLVYHQDAASTYLVHMSRQADTYVADATYDLVALTNAKVAFEPYAFAVGDLDDEGQVEMVVAGHQETVVVSGLADGAPVATIGPALLPPRHLRDLDGDGVLDAAALSWMSLAYHHGRGDGTFDPEWIGVNFPDGVAMAFAAVPEAQFDLVHVSRSEIATHLMRSVARPGLVGGSAFHGTLSELVLADVDQDGSDDVVTASGASVGGVGVWWGGEEEPLTRMSVWVPGQSNRGLAVADLDADGDLEVLVGYATGEIDAYPFAQRRAGEPIRIAEAGTEVQRLAVADVDGDGLPDLVGLLVLANDANVVAVARGVAPLQFAGFEKAAEFRFSPHTTLELGDLGGDGDLDILIRSNDGSKNALVRAEAPGEWATAEVVPGTSVTFSPPDAAGRVEVVTHDGTAIHRLRDGDPERSTLLLQGEARVGWQLLRVADVDGNGQYDLVVGDDKGTHVWLRRDDELARVTLCDLPLWNGVAFPDVDGDGRRDLVGLGGDNLFVRRTRP</sequence>
<keyword evidence="1" id="KW-0732">Signal</keyword>
<dbReference type="EMBL" id="JAQNDN010000020">
    <property type="protein sequence ID" value="MDC0672849.1"/>
    <property type="molecule type" value="Genomic_DNA"/>
</dbReference>
<protein>
    <submittedName>
        <fullName evidence="2">VCBS repeat-containing protein</fullName>
    </submittedName>
</protein>